<sequence>MALANVRSGWRYERYVALAGLFAMAALAWLYLGVEAHRMEAMLGEMAGSGPMEAPDSAWNAGPLLLTLVMWTVMMVAMMLPSATPAILLYGAMARKSRDRASGLPSVGVFTMGYLAVWTAFSLAATVLHAAFDTWRLLTPAMTSASTLLSGSLLIAAGIYQWLPIKNACLEKCRAPLQFFLFRWRPGARGALQMGAEHGLFCVGCCWALMLLLFTAGVMNLLWVALIAAFVLIEKLAPGGALIARIAGVVLGVVGAALILGSA</sequence>
<keyword evidence="1" id="KW-0472">Membrane</keyword>
<accession>A0A839V786</accession>
<feature type="transmembrane region" description="Helical" evidence="1">
    <location>
        <begin position="12"/>
        <end position="32"/>
    </location>
</feature>
<keyword evidence="1" id="KW-0812">Transmembrane</keyword>
<keyword evidence="3" id="KW-1185">Reference proteome</keyword>
<keyword evidence="1" id="KW-1133">Transmembrane helix</keyword>
<organism evidence="2 3">
    <name type="scientific">Halomonas cerina</name>
    <dbReference type="NCBI Taxonomy" id="447424"/>
    <lineage>
        <taxon>Bacteria</taxon>
        <taxon>Pseudomonadati</taxon>
        <taxon>Pseudomonadota</taxon>
        <taxon>Gammaproteobacteria</taxon>
        <taxon>Oceanospirillales</taxon>
        <taxon>Halomonadaceae</taxon>
        <taxon>Halomonas</taxon>
    </lineage>
</organism>
<feature type="transmembrane region" description="Helical" evidence="1">
    <location>
        <begin position="144"/>
        <end position="163"/>
    </location>
</feature>
<proteinExistence type="predicted"/>
<dbReference type="InterPro" id="IPR018688">
    <property type="entry name" value="PpoB2-like"/>
</dbReference>
<name>A0A839V786_9GAMM</name>
<evidence type="ECO:0000256" key="1">
    <source>
        <dbReference type="SAM" id="Phobius"/>
    </source>
</evidence>
<dbReference type="Pfam" id="PF09948">
    <property type="entry name" value="PpoB2"/>
    <property type="match status" value="1"/>
</dbReference>
<comment type="caution">
    <text evidence="2">The sequence shown here is derived from an EMBL/GenBank/DDBJ whole genome shotgun (WGS) entry which is preliminary data.</text>
</comment>
<feature type="transmembrane region" description="Helical" evidence="1">
    <location>
        <begin position="239"/>
        <end position="260"/>
    </location>
</feature>
<protein>
    <submittedName>
        <fullName evidence="2">Putative metal-binding membrane protein</fullName>
    </submittedName>
</protein>
<dbReference type="RefSeq" id="WP_221188372.1">
    <property type="nucleotide sequence ID" value="NZ_JACHXP010000004.1"/>
</dbReference>
<evidence type="ECO:0000313" key="2">
    <source>
        <dbReference type="EMBL" id="MBB3189898.1"/>
    </source>
</evidence>
<dbReference type="EMBL" id="JACHXP010000004">
    <property type="protein sequence ID" value="MBB3189898.1"/>
    <property type="molecule type" value="Genomic_DNA"/>
</dbReference>
<feature type="transmembrane region" description="Helical" evidence="1">
    <location>
        <begin position="104"/>
        <end position="132"/>
    </location>
</feature>
<reference evidence="2 3" key="1">
    <citation type="submission" date="2020-08" db="EMBL/GenBank/DDBJ databases">
        <title>Genomic Encyclopedia of Type Strains, Phase III (KMG-III): the genomes of soil and plant-associated and newly described type strains.</title>
        <authorList>
            <person name="Whitman W."/>
        </authorList>
    </citation>
    <scope>NUCLEOTIDE SEQUENCE [LARGE SCALE GENOMIC DNA]</scope>
    <source>
        <strain evidence="2 3">CECT 7282</strain>
    </source>
</reference>
<evidence type="ECO:0000313" key="3">
    <source>
        <dbReference type="Proteomes" id="UP000547614"/>
    </source>
</evidence>
<dbReference type="AlphaFoldDB" id="A0A839V786"/>
<feature type="transmembrane region" description="Helical" evidence="1">
    <location>
        <begin position="200"/>
        <end position="233"/>
    </location>
</feature>
<feature type="transmembrane region" description="Helical" evidence="1">
    <location>
        <begin position="68"/>
        <end position="92"/>
    </location>
</feature>
<dbReference type="Proteomes" id="UP000547614">
    <property type="component" value="Unassembled WGS sequence"/>
</dbReference>
<gene>
    <name evidence="2" type="ORF">FHR94_001122</name>
</gene>